<comment type="caution">
    <text evidence="6">The sequence shown here is derived from an EMBL/GenBank/DDBJ whole genome shotgun (WGS) entry which is preliminary data.</text>
</comment>
<keyword evidence="4" id="KW-0472">Membrane</keyword>
<feature type="transmembrane region" description="Helical" evidence="4">
    <location>
        <begin position="292"/>
        <end position="310"/>
    </location>
</feature>
<dbReference type="SUPFAM" id="SSF53448">
    <property type="entry name" value="Nucleotide-diphospho-sugar transferases"/>
    <property type="match status" value="1"/>
</dbReference>
<accession>A0A401UAT4</accession>
<evidence type="ECO:0000256" key="3">
    <source>
        <dbReference type="ARBA" id="ARBA00022679"/>
    </source>
</evidence>
<evidence type="ECO:0000256" key="4">
    <source>
        <dbReference type="SAM" id="Phobius"/>
    </source>
</evidence>
<name>A0A401UAT4_9BACT</name>
<evidence type="ECO:0000259" key="5">
    <source>
        <dbReference type="Pfam" id="PF00535"/>
    </source>
</evidence>
<feature type="transmembrane region" description="Helical" evidence="4">
    <location>
        <begin position="264"/>
        <end position="285"/>
    </location>
</feature>
<sequence length="325" mass="36728">MVVCAHDELENLQVLIPSLLQQQHPNFEVIVVDDRSNDATRDWLLEETKLYPSLRMVHVDHTPDHINGKKYALTLGIRAAKHDWIVLTDADCLPESTNWLSGLSESISESTQIILGYSPYQKKTGWLNLFIRFESIITALQYMGFALLKRPYMGVGRNMAYRKSLFMDNKGFTNMLSSTGGDDDLFVNKHAKGSNTAVAIGAHTLVSSVPKTTVAEFFQQKIRHMAAGKRYKFIDRLLLAPFLLSWLLSLILGITLLFLSTNPIFIAAALLLRLLVMTTTLYIATKRLGDSFELWALLVLDIIYGIYYLTTAPTALLTKKIQWKN</sequence>
<dbReference type="AlphaFoldDB" id="A0A401UAT4"/>
<evidence type="ECO:0000256" key="1">
    <source>
        <dbReference type="ARBA" id="ARBA00006739"/>
    </source>
</evidence>
<dbReference type="Proteomes" id="UP000288227">
    <property type="component" value="Unassembled WGS sequence"/>
</dbReference>
<dbReference type="InterPro" id="IPR029044">
    <property type="entry name" value="Nucleotide-diphossugar_trans"/>
</dbReference>
<dbReference type="OrthoDB" id="9800276at2"/>
<dbReference type="Pfam" id="PF00535">
    <property type="entry name" value="Glycos_transf_2"/>
    <property type="match status" value="1"/>
</dbReference>
<gene>
    <name evidence="6" type="ORF">SanaruYs_22320</name>
</gene>
<feature type="transmembrane region" description="Helical" evidence="4">
    <location>
        <begin position="237"/>
        <end position="258"/>
    </location>
</feature>
<protein>
    <submittedName>
        <fullName evidence="6">Poly-beta-1,6-N-acetyl-D-glucosamine synthase</fullName>
    </submittedName>
</protein>
<dbReference type="EMBL" id="BHXQ01000004">
    <property type="protein sequence ID" value="GCC52000.1"/>
    <property type="molecule type" value="Genomic_DNA"/>
</dbReference>
<evidence type="ECO:0000256" key="2">
    <source>
        <dbReference type="ARBA" id="ARBA00022676"/>
    </source>
</evidence>
<organism evidence="6 7">
    <name type="scientific">Chryseotalea sanaruensis</name>
    <dbReference type="NCBI Taxonomy" id="2482724"/>
    <lineage>
        <taxon>Bacteria</taxon>
        <taxon>Pseudomonadati</taxon>
        <taxon>Bacteroidota</taxon>
        <taxon>Cytophagia</taxon>
        <taxon>Cytophagales</taxon>
        <taxon>Chryseotaleaceae</taxon>
        <taxon>Chryseotalea</taxon>
    </lineage>
</organism>
<keyword evidence="3" id="KW-0808">Transferase</keyword>
<dbReference type="Gene3D" id="3.90.550.10">
    <property type="entry name" value="Spore Coat Polysaccharide Biosynthesis Protein SpsA, Chain A"/>
    <property type="match status" value="1"/>
</dbReference>
<keyword evidence="4" id="KW-1133">Transmembrane helix</keyword>
<keyword evidence="4" id="KW-0812">Transmembrane</keyword>
<reference evidence="6 7" key="1">
    <citation type="submission" date="2018-11" db="EMBL/GenBank/DDBJ databases">
        <title>Chryseotalea sanarue gen. nov., sp., nov., a member of the family Cytophagaceae, isolated from a brackish lake in Hamamatsu Japan.</title>
        <authorList>
            <person name="Maejima Y."/>
            <person name="Iino T."/>
            <person name="Muraguchi Y."/>
            <person name="Fukuda K."/>
            <person name="Ohkuma M."/>
            <person name="Moriuchi R."/>
            <person name="Dohra H."/>
            <person name="Kimbara K."/>
            <person name="Shintani M."/>
        </authorList>
    </citation>
    <scope>NUCLEOTIDE SEQUENCE [LARGE SCALE GENOMIC DNA]</scope>
    <source>
        <strain evidence="6 7">Ys</strain>
    </source>
</reference>
<dbReference type="PANTHER" id="PTHR43630:SF1">
    <property type="entry name" value="POLY-BETA-1,6-N-ACETYL-D-GLUCOSAMINE SYNTHASE"/>
    <property type="match status" value="1"/>
</dbReference>
<proteinExistence type="inferred from homology"/>
<dbReference type="InterPro" id="IPR001173">
    <property type="entry name" value="Glyco_trans_2-like"/>
</dbReference>
<comment type="similarity">
    <text evidence="1">Belongs to the glycosyltransferase 2 family.</text>
</comment>
<dbReference type="PANTHER" id="PTHR43630">
    <property type="entry name" value="POLY-BETA-1,6-N-ACETYL-D-GLUCOSAMINE SYNTHASE"/>
    <property type="match status" value="1"/>
</dbReference>
<feature type="domain" description="Glycosyltransferase 2-like" evidence="5">
    <location>
        <begin position="2"/>
        <end position="166"/>
    </location>
</feature>
<evidence type="ECO:0000313" key="7">
    <source>
        <dbReference type="Proteomes" id="UP000288227"/>
    </source>
</evidence>
<evidence type="ECO:0000313" key="6">
    <source>
        <dbReference type="EMBL" id="GCC52000.1"/>
    </source>
</evidence>
<keyword evidence="7" id="KW-1185">Reference proteome</keyword>
<keyword evidence="2" id="KW-0328">Glycosyltransferase</keyword>
<dbReference type="GO" id="GO:0016757">
    <property type="term" value="F:glycosyltransferase activity"/>
    <property type="evidence" value="ECO:0007669"/>
    <property type="project" value="UniProtKB-KW"/>
</dbReference>